<dbReference type="PANTHER" id="PTHR40866">
    <property type="entry name" value="BED-TYPE DOMAIN-CONTAINING PROTEIN"/>
    <property type="match status" value="1"/>
</dbReference>
<dbReference type="AlphaFoldDB" id="W2FUC5"/>
<sequence>MLQDTTAETGSVLNFIIKLGSQTLRLGTSGMTQAVERTVVGDPPRYFGVMMDGMTHAFERYVAWFACFERSGELVTVLLRMAPHLNEDYGVQIEQCRFLVGDCVTNCLLATLMEVPLVGCASHRLNRAMQYDMVQHEDDLAAVGIIDTLQI</sequence>
<name>W2FUC5_PHYNI</name>
<dbReference type="PANTHER" id="PTHR40866:SF1">
    <property type="entry name" value="BED-TYPE DOMAIN-CONTAINING PROTEIN"/>
    <property type="match status" value="1"/>
</dbReference>
<gene>
    <name evidence="1" type="ORF">L915_18834</name>
</gene>
<dbReference type="EMBL" id="KI689064">
    <property type="protein sequence ID" value="ETK74357.1"/>
    <property type="molecule type" value="Genomic_DNA"/>
</dbReference>
<accession>W2FUC5</accession>
<protein>
    <submittedName>
        <fullName evidence="1">Uncharacterized protein</fullName>
    </submittedName>
</protein>
<organism evidence="1">
    <name type="scientific">Phytophthora nicotianae</name>
    <name type="common">Potato buckeye rot agent</name>
    <name type="synonym">Phytophthora parasitica</name>
    <dbReference type="NCBI Taxonomy" id="4792"/>
    <lineage>
        <taxon>Eukaryota</taxon>
        <taxon>Sar</taxon>
        <taxon>Stramenopiles</taxon>
        <taxon>Oomycota</taxon>
        <taxon>Peronosporomycetes</taxon>
        <taxon>Peronosporales</taxon>
        <taxon>Peronosporaceae</taxon>
        <taxon>Phytophthora</taxon>
    </lineage>
</organism>
<dbReference type="Proteomes" id="UP000053236">
    <property type="component" value="Unassembled WGS sequence"/>
</dbReference>
<proteinExistence type="predicted"/>
<reference evidence="1" key="1">
    <citation type="submission" date="2013-11" db="EMBL/GenBank/DDBJ databases">
        <title>The Genome Sequence of Phytophthora parasitica CJ02B3.</title>
        <authorList>
            <consortium name="The Broad Institute Genomics Platform"/>
            <person name="Russ C."/>
            <person name="Tyler B."/>
            <person name="Panabieres F."/>
            <person name="Shan W."/>
            <person name="Tripathy S."/>
            <person name="Grunwald N."/>
            <person name="Machado M."/>
            <person name="Johnson C.S."/>
            <person name="Arredondo F."/>
            <person name="Hong C."/>
            <person name="Coffey M."/>
            <person name="Young S.K."/>
            <person name="Zeng Q."/>
            <person name="Gargeya S."/>
            <person name="Fitzgerald M."/>
            <person name="Abouelleil A."/>
            <person name="Alvarado L."/>
            <person name="Chapman S.B."/>
            <person name="Gainer-Dewar J."/>
            <person name="Goldberg J."/>
            <person name="Griggs A."/>
            <person name="Gujja S."/>
            <person name="Hansen M."/>
            <person name="Howarth C."/>
            <person name="Imamovic A."/>
            <person name="Ireland A."/>
            <person name="Larimer J."/>
            <person name="McCowan C."/>
            <person name="Murphy C."/>
            <person name="Pearson M."/>
            <person name="Poon T.W."/>
            <person name="Priest M."/>
            <person name="Roberts A."/>
            <person name="Saif S."/>
            <person name="Shea T."/>
            <person name="Sykes S."/>
            <person name="Wortman J."/>
            <person name="Nusbaum C."/>
            <person name="Birren B."/>
        </authorList>
    </citation>
    <scope>NUCLEOTIDE SEQUENCE [LARGE SCALE GENOMIC DNA]</scope>
    <source>
        <strain evidence="1">CJ02B3</strain>
    </source>
</reference>
<evidence type="ECO:0000313" key="1">
    <source>
        <dbReference type="EMBL" id="ETK74357.1"/>
    </source>
</evidence>